<protein>
    <recommendedName>
        <fullName evidence="3">YcfA family protein</fullName>
    </recommendedName>
</protein>
<sequence length="57" mass="6525">MHTKFKQKLIAQGWRFKRFAKGSHQLWSHPERGIVSISVNAARGQISKAIEAKLFGF</sequence>
<name>A0A1Z4JAD6_LEPBY</name>
<evidence type="ECO:0008006" key="3">
    <source>
        <dbReference type="Google" id="ProtNLM"/>
    </source>
</evidence>
<evidence type="ECO:0000313" key="2">
    <source>
        <dbReference type="Proteomes" id="UP000217895"/>
    </source>
</evidence>
<reference evidence="1 2" key="1">
    <citation type="submission" date="2017-06" db="EMBL/GenBank/DDBJ databases">
        <title>Genome sequencing of cyanobaciteial culture collection at National Institute for Environmental Studies (NIES).</title>
        <authorList>
            <person name="Hirose Y."/>
            <person name="Shimura Y."/>
            <person name="Fujisawa T."/>
            <person name="Nakamura Y."/>
            <person name="Kawachi M."/>
        </authorList>
    </citation>
    <scope>NUCLEOTIDE SEQUENCE [LARGE SCALE GENOMIC DNA]</scope>
    <source>
        <strain evidence="1 2">NIES-2135</strain>
    </source>
</reference>
<dbReference type="InterPro" id="IPR038570">
    <property type="entry name" value="HicA_sf"/>
</dbReference>
<keyword evidence="2" id="KW-1185">Reference proteome</keyword>
<dbReference type="SUPFAM" id="SSF54786">
    <property type="entry name" value="YcfA/nrd intein domain"/>
    <property type="match status" value="1"/>
</dbReference>
<dbReference type="AlphaFoldDB" id="A0A1Z4JAD6"/>
<organism evidence="1 2">
    <name type="scientific">Leptolyngbya boryana NIES-2135</name>
    <dbReference type="NCBI Taxonomy" id="1973484"/>
    <lineage>
        <taxon>Bacteria</taxon>
        <taxon>Bacillati</taxon>
        <taxon>Cyanobacteriota</taxon>
        <taxon>Cyanophyceae</taxon>
        <taxon>Leptolyngbyales</taxon>
        <taxon>Leptolyngbyaceae</taxon>
        <taxon>Leptolyngbya group</taxon>
        <taxon>Leptolyngbya</taxon>
    </lineage>
</organism>
<dbReference type="EMBL" id="AP018203">
    <property type="protein sequence ID" value="BAY53680.1"/>
    <property type="molecule type" value="Genomic_DNA"/>
</dbReference>
<accession>A0A1Z4JAD6</accession>
<evidence type="ECO:0000313" key="1">
    <source>
        <dbReference type="EMBL" id="BAY53680.1"/>
    </source>
</evidence>
<dbReference type="Proteomes" id="UP000217895">
    <property type="component" value="Chromosome"/>
</dbReference>
<proteinExistence type="predicted"/>
<dbReference type="Gene3D" id="3.30.920.30">
    <property type="entry name" value="Hypothetical protein"/>
    <property type="match status" value="1"/>
</dbReference>
<gene>
    <name evidence="1" type="ORF">NIES2135_04900</name>
</gene>